<dbReference type="EMBL" id="JAAEDI010000027">
    <property type="protein sequence ID" value="MBR0652339.1"/>
    <property type="molecule type" value="Genomic_DNA"/>
</dbReference>
<organism evidence="2 3">
    <name type="scientific">Neoroseomonas terrae</name>
    <dbReference type="NCBI Taxonomy" id="424799"/>
    <lineage>
        <taxon>Bacteria</taxon>
        <taxon>Pseudomonadati</taxon>
        <taxon>Pseudomonadota</taxon>
        <taxon>Alphaproteobacteria</taxon>
        <taxon>Acetobacterales</taxon>
        <taxon>Acetobacteraceae</taxon>
        <taxon>Neoroseomonas</taxon>
    </lineage>
</organism>
<dbReference type="RefSeq" id="WP_211871055.1">
    <property type="nucleotide sequence ID" value="NZ_JAAEDI010000027.1"/>
</dbReference>
<proteinExistence type="predicted"/>
<sequence length="57" mass="6620">MGSLIDLLPLLRSLWVVWFFVLFLGMLWFVLRPSKKTYYQAQGDIPFRDTDSAPGGR</sequence>
<evidence type="ECO:0000313" key="2">
    <source>
        <dbReference type="EMBL" id="MBR0652339.1"/>
    </source>
</evidence>
<keyword evidence="1" id="KW-0472">Membrane</keyword>
<keyword evidence="1" id="KW-1133">Transmembrane helix</keyword>
<evidence type="ECO:0000256" key="1">
    <source>
        <dbReference type="SAM" id="Phobius"/>
    </source>
</evidence>
<dbReference type="Pfam" id="PF05545">
    <property type="entry name" value="FixQ"/>
    <property type="match status" value="1"/>
</dbReference>
<evidence type="ECO:0000313" key="3">
    <source>
        <dbReference type="Proteomes" id="UP000698752"/>
    </source>
</evidence>
<gene>
    <name evidence="2" type="ORF">GXW78_21965</name>
</gene>
<name>A0ABS5EMU0_9PROT</name>
<dbReference type="Proteomes" id="UP000698752">
    <property type="component" value="Unassembled WGS sequence"/>
</dbReference>
<keyword evidence="1" id="KW-0812">Transmembrane</keyword>
<protein>
    <submittedName>
        <fullName evidence="2">Cbb3-type cytochrome c oxidase subunit 3</fullName>
    </submittedName>
</protein>
<dbReference type="InterPro" id="IPR008621">
    <property type="entry name" value="Cbb3-typ_cyt_oxidase_comp"/>
</dbReference>
<keyword evidence="3" id="KW-1185">Reference proteome</keyword>
<comment type="caution">
    <text evidence="2">The sequence shown here is derived from an EMBL/GenBank/DDBJ whole genome shotgun (WGS) entry which is preliminary data.</text>
</comment>
<feature type="transmembrane region" description="Helical" evidence="1">
    <location>
        <begin position="12"/>
        <end position="31"/>
    </location>
</feature>
<accession>A0ABS5EMU0</accession>
<reference evidence="3" key="1">
    <citation type="journal article" date="2021" name="Syst. Appl. Microbiol.">
        <title>Roseomonas hellenica sp. nov., isolated from roots of wild-growing Alkanna tinctoria.</title>
        <authorList>
            <person name="Rat A."/>
            <person name="Naranjo H.D."/>
            <person name="Lebbe L."/>
            <person name="Cnockaert M."/>
            <person name="Krigas N."/>
            <person name="Grigoriadou K."/>
            <person name="Maloupa E."/>
            <person name="Willems A."/>
        </authorList>
    </citation>
    <scope>NUCLEOTIDE SEQUENCE [LARGE SCALE GENOMIC DNA]</scope>
    <source>
        <strain evidence="3">LMG 31159</strain>
    </source>
</reference>